<gene>
    <name evidence="1" type="ORF">N825_23165</name>
</gene>
<protein>
    <submittedName>
        <fullName evidence="1">Uncharacterized protein</fullName>
    </submittedName>
</protein>
<name>W9GWR8_9PROT</name>
<evidence type="ECO:0000313" key="2">
    <source>
        <dbReference type="Proteomes" id="UP000019486"/>
    </source>
</evidence>
<dbReference type="AlphaFoldDB" id="W9GWR8"/>
<dbReference type="Proteomes" id="UP000019486">
    <property type="component" value="Unassembled WGS sequence"/>
</dbReference>
<evidence type="ECO:0000313" key="1">
    <source>
        <dbReference type="EMBL" id="EWY36897.1"/>
    </source>
</evidence>
<reference evidence="1 2" key="1">
    <citation type="submission" date="2013-08" db="EMBL/GenBank/DDBJ databases">
        <title>The genome sequence of Skermanella stibiiresistens.</title>
        <authorList>
            <person name="Zhu W."/>
            <person name="Wang G."/>
        </authorList>
    </citation>
    <scope>NUCLEOTIDE SEQUENCE [LARGE SCALE GENOMIC DNA]</scope>
    <source>
        <strain evidence="1 2">SB22</strain>
    </source>
</reference>
<keyword evidence="2" id="KW-1185">Reference proteome</keyword>
<dbReference type="RefSeq" id="WP_051513546.1">
    <property type="nucleotide sequence ID" value="NZ_AVFL01000034.1"/>
</dbReference>
<comment type="caution">
    <text evidence="1">The sequence shown here is derived from an EMBL/GenBank/DDBJ whole genome shotgun (WGS) entry which is preliminary data.</text>
</comment>
<sequence length="74" mass="8031">MSVPPSASPQASPLVARLEALLGGGPVFFHEVLEALGDQSYRAVLNAWSDLREAHALDRDERGRYRLGPPSKFG</sequence>
<accession>W9GWR8</accession>
<organism evidence="1 2">
    <name type="scientific">Skermanella stibiiresistens SB22</name>
    <dbReference type="NCBI Taxonomy" id="1385369"/>
    <lineage>
        <taxon>Bacteria</taxon>
        <taxon>Pseudomonadati</taxon>
        <taxon>Pseudomonadota</taxon>
        <taxon>Alphaproteobacteria</taxon>
        <taxon>Rhodospirillales</taxon>
        <taxon>Azospirillaceae</taxon>
        <taxon>Skermanella</taxon>
    </lineage>
</organism>
<proteinExistence type="predicted"/>
<dbReference type="STRING" id="1385369.N825_23165"/>
<dbReference type="EMBL" id="AVFL01000034">
    <property type="protein sequence ID" value="EWY36897.1"/>
    <property type="molecule type" value="Genomic_DNA"/>
</dbReference>